<evidence type="ECO:0000313" key="3">
    <source>
        <dbReference type="Proteomes" id="UP000184148"/>
    </source>
</evidence>
<name>A0A1M4XDC8_9FIRM</name>
<dbReference type="OrthoDB" id="1807379at2"/>
<protein>
    <submittedName>
        <fullName evidence="2">Uncharacterized protein</fullName>
    </submittedName>
</protein>
<evidence type="ECO:0000313" key="2">
    <source>
        <dbReference type="EMBL" id="SHE91547.1"/>
    </source>
</evidence>
<gene>
    <name evidence="2" type="ORF">SAMN02745133_01411</name>
</gene>
<dbReference type="RefSeq" id="WP_073237853.1">
    <property type="nucleotide sequence ID" value="NZ_FQUY01000008.1"/>
</dbReference>
<dbReference type="Proteomes" id="UP000184148">
    <property type="component" value="Unassembled WGS sequence"/>
</dbReference>
<dbReference type="EMBL" id="FQUY01000008">
    <property type="protein sequence ID" value="SHE91547.1"/>
    <property type="molecule type" value="Genomic_DNA"/>
</dbReference>
<evidence type="ECO:0000256" key="1">
    <source>
        <dbReference type="SAM" id="MobiDB-lite"/>
    </source>
</evidence>
<reference evidence="3" key="1">
    <citation type="submission" date="2016-11" db="EMBL/GenBank/DDBJ databases">
        <authorList>
            <person name="Varghese N."/>
            <person name="Submissions S."/>
        </authorList>
    </citation>
    <scope>NUCLEOTIDE SEQUENCE [LARGE SCALE GENOMIC DNA]</scope>
    <source>
        <strain evidence="3">DSM 12395</strain>
    </source>
</reference>
<sequence>MFKEYRQIVDRISSLDKPLSALTKSQRNEVLNLTIRQEELEKQIGDEVRKSFKELQEGLDVVAEWVRLMQEDAIKALGIDGTPEEVLALEETLAQANSLNSQISALTLASYSTINKTDTDTEPVNAESTPEPGMVSEADKTREKLSLPIIHSTIDMVENSEQEKVVARVIEEISESVVAAAPTYLSDIFNQPRITTQKTRPAKRKKR</sequence>
<accession>A0A1M4XDC8</accession>
<keyword evidence="3" id="KW-1185">Reference proteome</keyword>
<dbReference type="AlphaFoldDB" id="A0A1M4XDC8"/>
<organism evidence="2 3">
    <name type="scientific">Desulforamulus putei DSM 12395</name>
    <dbReference type="NCBI Taxonomy" id="1121429"/>
    <lineage>
        <taxon>Bacteria</taxon>
        <taxon>Bacillati</taxon>
        <taxon>Bacillota</taxon>
        <taxon>Clostridia</taxon>
        <taxon>Eubacteriales</taxon>
        <taxon>Peptococcaceae</taxon>
        <taxon>Desulforamulus</taxon>
    </lineage>
</organism>
<feature type="region of interest" description="Disordered" evidence="1">
    <location>
        <begin position="117"/>
        <end position="140"/>
    </location>
</feature>
<proteinExistence type="predicted"/>